<dbReference type="InterPro" id="IPR012337">
    <property type="entry name" value="RNaseH-like_sf"/>
</dbReference>
<reference evidence="7 8" key="1">
    <citation type="submission" date="2016-11" db="EMBL/GenBank/DDBJ databases">
        <authorList>
            <person name="Jaros S."/>
            <person name="Januszkiewicz K."/>
            <person name="Wedrychowicz H."/>
        </authorList>
    </citation>
    <scope>NUCLEOTIDE SEQUENCE [LARGE SCALE GENOMIC DNA]</scope>
</reference>
<keyword evidence="8" id="KW-1185">Reference proteome</keyword>
<keyword evidence="1" id="KW-0540">Nuclease</keyword>
<dbReference type="GO" id="GO:0008408">
    <property type="term" value="F:3'-5' exonuclease activity"/>
    <property type="evidence" value="ECO:0007669"/>
    <property type="project" value="TreeGrafter"/>
</dbReference>
<keyword evidence="3" id="KW-0378">Hydrolase</keyword>
<evidence type="ECO:0000256" key="3">
    <source>
        <dbReference type="ARBA" id="ARBA00022801"/>
    </source>
</evidence>
<evidence type="ECO:0000313" key="8">
    <source>
        <dbReference type="Proteomes" id="UP000249464"/>
    </source>
</evidence>
<organism evidence="7 8">
    <name type="scientific">Microbotryum silenes-dioicae</name>
    <dbReference type="NCBI Taxonomy" id="796604"/>
    <lineage>
        <taxon>Eukaryota</taxon>
        <taxon>Fungi</taxon>
        <taxon>Dikarya</taxon>
        <taxon>Basidiomycota</taxon>
        <taxon>Pucciniomycotina</taxon>
        <taxon>Microbotryomycetes</taxon>
        <taxon>Microbotryales</taxon>
        <taxon>Microbotryaceae</taxon>
        <taxon>Microbotryum</taxon>
    </lineage>
</organism>
<accession>A0A2X0P8W7</accession>
<feature type="region of interest" description="Disordered" evidence="5">
    <location>
        <begin position="59"/>
        <end position="236"/>
    </location>
</feature>
<dbReference type="InterPro" id="IPR036397">
    <property type="entry name" value="RNaseH_sf"/>
</dbReference>
<proteinExistence type="predicted"/>
<sequence>MQLLSRFFRKRSADNADDKVVGTSATTASTACQNEIGPCVNTLHSVNTPSQVQAAKRRSDELSIHNDGQDTGSTAITEEEKEEAAIAKSERAAQQAAERGLDDERARQLKEAERARLEAERAPQRQLIFDEQSQRMQTQTTLNFAPATTSPQTPFPDSSSAIPSASDGHSLDQPHVALDSDRNPAITNLQTAHPRTSPPREPIITDDDALLCDGGGGDPFDGDEEDDGGGSTKAQGRWEHPAWLTDLYNSHRETIKHANGSGANRSSKPFHQMLHGWLPTKTIWSRFYDTRCARQNLKIFDPPFFYWDPLVLLGQPEDQPAGSGLVCDKCQQTESTLKKGVLRQDGFLGRPRRACDLNNSVFLIGVSHRCNNKQCNKRYRSWSPEVLNQLSSSLHSMFPFHLSHRCAITSVVWSLMRGVFQFGLGSKQFANLLVTAHRAAHDRLEVNYRSAILAREADLLSTSLYPALGDWEDPTGNCGHVPNSQVLQEFYDSVMRKQETLFSHAESLKPCKIMTIDHSYKIAKVEGVPPFIALLMVGNEYGEVRAHVLTSTKGHSAFETSLEAMTKHLELYGNEAPTICYTDQPDTDGLFLRSKIPSLAPRVQSHSGSEYDILKLPPGITPTLVQSPYALTRLMKVMADNIPPEGKLVVGVDAEWATLPPGAGQQARQQPPRIAVDVVQFAWESLEVELFIHLSLIIGKCAKGRLPDPLVLFLQRSDTVKVGVGVAGDLTRIANAIAHAEMWNVDEADEDPVAVAPALQHHGGLELVKHAASQGHSVKKGPGHRTLAGLCERFLLKHLPKDNNIRRSMQWADESLPQHFVDYAALDAYASLRLYHKISEPHPRPLSKIANPRVGTRVAVMYESGWPIARGVIQSVDSSIDSSCQPPSSFHGFKWNKLRAIVAITQILTPGALVPEYNFHQDGSFTPQSLADLKATSNHRAAEDTIAVQESADSFSLVLELSVLVVDLDDAPVPTEAQWTSNVSATHDSHHASEIFIQEKHSDAAVSATANESDCTDNVDAQIDDHDKDSEMVGPAEIAQAVQLDRCKKTEAAGKAIWGKAATSKGQLLQTCPSPGAGAGERPSASRVVLSRRRGHLARGTLGARTRRRQARLTLLGLAERKLLETVTLS</sequence>
<evidence type="ECO:0000256" key="1">
    <source>
        <dbReference type="ARBA" id="ARBA00022722"/>
    </source>
</evidence>
<dbReference type="PANTHER" id="PTHR13620">
    <property type="entry name" value="3-5 EXONUCLEASE"/>
    <property type="match status" value="1"/>
</dbReference>
<dbReference type="Pfam" id="PF20499">
    <property type="entry name" value="DUF6729"/>
    <property type="match status" value="1"/>
</dbReference>
<evidence type="ECO:0000313" key="7">
    <source>
        <dbReference type="EMBL" id="SGY57105.1"/>
    </source>
</evidence>
<feature type="compositionally biased region" description="Polar residues" evidence="5">
    <location>
        <begin position="185"/>
        <end position="194"/>
    </location>
</feature>
<gene>
    <name evidence="7" type="primary">BQ5605_C006g04221</name>
    <name evidence="7" type="ORF">BQ5605_C006G04221</name>
</gene>
<evidence type="ECO:0000256" key="4">
    <source>
        <dbReference type="ARBA" id="ARBA00022839"/>
    </source>
</evidence>
<dbReference type="AlphaFoldDB" id="A0A2X0P8W7"/>
<name>A0A2X0P8W7_9BASI</name>
<dbReference type="InterPro" id="IPR046616">
    <property type="entry name" value="DUF6729"/>
</dbReference>
<keyword evidence="4" id="KW-0269">Exonuclease</keyword>
<dbReference type="InterPro" id="IPR051132">
    <property type="entry name" value="3-5_Exonuclease_domain"/>
</dbReference>
<feature type="domain" description="DUF6729" evidence="6">
    <location>
        <begin position="329"/>
        <end position="457"/>
    </location>
</feature>
<keyword evidence="2" id="KW-0479">Metal-binding</keyword>
<dbReference type="EMBL" id="FQNC01000044">
    <property type="protein sequence ID" value="SGY57105.1"/>
    <property type="molecule type" value="Genomic_DNA"/>
</dbReference>
<dbReference type="GO" id="GO:0046872">
    <property type="term" value="F:metal ion binding"/>
    <property type="evidence" value="ECO:0007669"/>
    <property type="project" value="UniProtKB-KW"/>
</dbReference>
<evidence type="ECO:0000256" key="5">
    <source>
        <dbReference type="SAM" id="MobiDB-lite"/>
    </source>
</evidence>
<protein>
    <submittedName>
        <fullName evidence="7">BQ5605_C006g04221 protein</fullName>
    </submittedName>
</protein>
<dbReference type="GO" id="GO:0003676">
    <property type="term" value="F:nucleic acid binding"/>
    <property type="evidence" value="ECO:0007669"/>
    <property type="project" value="InterPro"/>
</dbReference>
<evidence type="ECO:0000259" key="6">
    <source>
        <dbReference type="Pfam" id="PF20499"/>
    </source>
</evidence>
<evidence type="ECO:0000256" key="2">
    <source>
        <dbReference type="ARBA" id="ARBA00022723"/>
    </source>
</evidence>
<feature type="compositionally biased region" description="Basic and acidic residues" evidence="5">
    <location>
        <begin position="99"/>
        <end position="123"/>
    </location>
</feature>
<dbReference type="Proteomes" id="UP000249464">
    <property type="component" value="Unassembled WGS sequence"/>
</dbReference>
<feature type="compositionally biased region" description="Basic and acidic residues" evidence="5">
    <location>
        <begin position="59"/>
        <end position="68"/>
    </location>
</feature>
<dbReference type="PROSITE" id="PS51257">
    <property type="entry name" value="PROKAR_LIPOPROTEIN"/>
    <property type="match status" value="1"/>
</dbReference>
<dbReference type="PANTHER" id="PTHR13620:SF109">
    <property type="entry name" value="3'-5' EXONUCLEASE"/>
    <property type="match status" value="1"/>
</dbReference>
<dbReference type="SUPFAM" id="SSF53098">
    <property type="entry name" value="Ribonuclease H-like"/>
    <property type="match status" value="1"/>
</dbReference>
<dbReference type="Gene3D" id="3.30.420.10">
    <property type="entry name" value="Ribonuclease H-like superfamily/Ribonuclease H"/>
    <property type="match status" value="1"/>
</dbReference>
<feature type="compositionally biased region" description="Low complexity" evidence="5">
    <location>
        <begin position="156"/>
        <end position="167"/>
    </location>
</feature>
<feature type="compositionally biased region" description="Polar residues" evidence="5">
    <location>
        <begin position="134"/>
        <end position="152"/>
    </location>
</feature>